<dbReference type="VEuPathDB" id="FungiDB:P170DRAFT_385971"/>
<dbReference type="Gene3D" id="1.20.1270.60">
    <property type="entry name" value="Arfaptin homology (AH) domain/BAR domain"/>
    <property type="match status" value="1"/>
</dbReference>
<dbReference type="Proteomes" id="UP000234275">
    <property type="component" value="Unassembled WGS sequence"/>
</dbReference>
<dbReference type="InterPro" id="IPR004148">
    <property type="entry name" value="BAR_dom"/>
</dbReference>
<feature type="region of interest" description="Disordered" evidence="2">
    <location>
        <begin position="283"/>
        <end position="311"/>
    </location>
</feature>
<evidence type="ECO:0000259" key="3">
    <source>
        <dbReference type="SMART" id="SM00721"/>
    </source>
</evidence>
<feature type="coiled-coil region" evidence="1">
    <location>
        <begin position="598"/>
        <end position="651"/>
    </location>
</feature>
<dbReference type="SMART" id="SM00721">
    <property type="entry name" value="BAR"/>
    <property type="match status" value="1"/>
</dbReference>
<sequence length="712" mass="82486">MSRYDDYRRSTGHLEPDSDRWDADRFSRERRERLHSRGPPVLERPRRVEDDRFEYRLQENDRYGPPARRSDRFYEDDHLVHTSGPLVTYDRRRDSPPPRPRLMRRQSSLDTFDRIPSRKLDEYYYHEPPARAPVRPPREPDYYEEIRVADPDHFGDEEFHERERERFTDRPRRSSSRFPTRVVEEVEIERPYPRKGKTKMPRKLVHPAAVREFGYPYEDEGDMVIILVALSKEQIDDVISRSRQMKHRTDARIIHPSPSPVRERRRDRPVEKLAMEPYTPKNHHHTMLIEPASSSAGHRSRSRRPRNYELSEKRLTRTVSRTRSISVHGRHRRRSSPVRIRHDMESDHVNAGPLAIMVRPRDSDEDLREFMPLERRGRGEVIRDTEFINGDGDLEEITEVKRDRKATMDKFQALGKNLTANFSPFAARTQQMIKEQLGQAEDRTQLPDEYIELEKRVDALKLVHQKLLQVTSQYSNEAYDYPPNIRESFNDLGRTISEKVQLLSQAASPAEAQAALSAPPVDKPQPKTFNHAIARASLSGSQTLAQNTTGEDPLSSALEKYALASEKVGEARLSQDAQIQSRFLAGWNTTLNTNLMFAAKARRNVENARLMLDSVKASKKAQARGDLDNLSEEARAEIEQAEDEFVGQTEEAVSVMKNVLDTPEPLRNLADLIAAQLEFHKRAYEILSELAPVVDGLQVEQEASYRKSREGA</sequence>
<reference evidence="4 5" key="1">
    <citation type="submission" date="2016-12" db="EMBL/GenBank/DDBJ databases">
        <title>The genomes of Aspergillus section Nigri reveals drivers in fungal speciation.</title>
        <authorList>
            <consortium name="DOE Joint Genome Institute"/>
            <person name="Vesth T.C."/>
            <person name="Nybo J."/>
            <person name="Theobald S."/>
            <person name="Brandl J."/>
            <person name="Frisvad J.C."/>
            <person name="Nielsen K.F."/>
            <person name="Lyhne E.K."/>
            <person name="Kogle M.E."/>
            <person name="Kuo A."/>
            <person name="Riley R."/>
            <person name="Clum A."/>
            <person name="Nolan M."/>
            <person name="Lipzen A."/>
            <person name="Salamov A."/>
            <person name="Henrissat B."/>
            <person name="Wiebenga A."/>
            <person name="De Vries R.P."/>
            <person name="Grigoriev I.V."/>
            <person name="Mortensen U.H."/>
            <person name="Andersen M.R."/>
            <person name="Baker S.E."/>
        </authorList>
    </citation>
    <scope>NUCLEOTIDE SEQUENCE [LARGE SCALE GENOMIC DNA]</scope>
    <source>
        <strain evidence="4 5">IBT 23096</strain>
    </source>
</reference>
<dbReference type="Pfam" id="PF10455">
    <property type="entry name" value="BAR_2"/>
    <property type="match status" value="1"/>
</dbReference>
<feature type="domain" description="BAR" evidence="3">
    <location>
        <begin position="417"/>
        <end position="696"/>
    </location>
</feature>
<keyword evidence="5" id="KW-1185">Reference proteome</keyword>
<dbReference type="InterPro" id="IPR018859">
    <property type="entry name" value="BAR_dom-cont"/>
</dbReference>
<dbReference type="OrthoDB" id="5549748at2759"/>
<feature type="region of interest" description="Disordered" evidence="2">
    <location>
        <begin position="1"/>
        <end position="104"/>
    </location>
</feature>
<feature type="compositionally biased region" description="Basic and acidic residues" evidence="2">
    <location>
        <begin position="43"/>
        <end position="80"/>
    </location>
</feature>
<dbReference type="EMBL" id="MSFO01000005">
    <property type="protein sequence ID" value="PLB47942.1"/>
    <property type="molecule type" value="Genomic_DNA"/>
</dbReference>
<dbReference type="STRING" id="1392250.A0A2I2G4Z0"/>
<dbReference type="GO" id="GO:0005737">
    <property type="term" value="C:cytoplasm"/>
    <property type="evidence" value="ECO:0007669"/>
    <property type="project" value="InterPro"/>
</dbReference>
<evidence type="ECO:0000256" key="2">
    <source>
        <dbReference type="SAM" id="MobiDB-lite"/>
    </source>
</evidence>
<dbReference type="AlphaFoldDB" id="A0A2I2G4Z0"/>
<dbReference type="CDD" id="cd07600">
    <property type="entry name" value="BAR_Gvp36"/>
    <property type="match status" value="1"/>
</dbReference>
<proteinExistence type="predicted"/>
<dbReference type="InterPro" id="IPR058348">
    <property type="entry name" value="DUF8035"/>
</dbReference>
<gene>
    <name evidence="4" type="ORF">P170DRAFT_385971</name>
</gene>
<organism evidence="4 5">
    <name type="scientific">Aspergillus steynii IBT 23096</name>
    <dbReference type="NCBI Taxonomy" id="1392250"/>
    <lineage>
        <taxon>Eukaryota</taxon>
        <taxon>Fungi</taxon>
        <taxon>Dikarya</taxon>
        <taxon>Ascomycota</taxon>
        <taxon>Pezizomycotina</taxon>
        <taxon>Eurotiomycetes</taxon>
        <taxon>Eurotiomycetidae</taxon>
        <taxon>Eurotiales</taxon>
        <taxon>Aspergillaceae</taxon>
        <taxon>Aspergillus</taxon>
        <taxon>Aspergillus subgen. Circumdati</taxon>
    </lineage>
</organism>
<feature type="compositionally biased region" description="Basic and acidic residues" evidence="2">
    <location>
        <begin position="1"/>
        <end position="32"/>
    </location>
</feature>
<comment type="caution">
    <text evidence="4">The sequence shown here is derived from an EMBL/GenBank/DDBJ whole genome shotgun (WGS) entry which is preliminary data.</text>
</comment>
<evidence type="ECO:0000256" key="1">
    <source>
        <dbReference type="SAM" id="Coils"/>
    </source>
</evidence>
<dbReference type="Pfam" id="PF26118">
    <property type="entry name" value="DUF8035"/>
    <property type="match status" value="1"/>
</dbReference>
<keyword evidence="1" id="KW-0175">Coiled coil</keyword>
<dbReference type="RefSeq" id="XP_024703244.1">
    <property type="nucleotide sequence ID" value="XM_024845753.1"/>
</dbReference>
<evidence type="ECO:0000313" key="5">
    <source>
        <dbReference type="Proteomes" id="UP000234275"/>
    </source>
</evidence>
<dbReference type="InterPro" id="IPR027267">
    <property type="entry name" value="AH/BAR_dom_sf"/>
</dbReference>
<dbReference type="GeneID" id="36553452"/>
<name>A0A2I2G4Z0_9EURO</name>
<dbReference type="SUPFAM" id="SSF103657">
    <property type="entry name" value="BAR/IMD domain-like"/>
    <property type="match status" value="1"/>
</dbReference>
<protein>
    <recommendedName>
        <fullName evidence="3">BAR domain-containing protein</fullName>
    </recommendedName>
</protein>
<accession>A0A2I2G4Z0</accession>
<evidence type="ECO:0000313" key="4">
    <source>
        <dbReference type="EMBL" id="PLB47942.1"/>
    </source>
</evidence>